<dbReference type="EMBL" id="JAAAJB010000022">
    <property type="protein sequence ID" value="KAG0269554.1"/>
    <property type="molecule type" value="Genomic_DNA"/>
</dbReference>
<dbReference type="OrthoDB" id="2365485at2759"/>
<gene>
    <name evidence="1" type="ORF">DFQ27_003017</name>
</gene>
<comment type="caution">
    <text evidence="1">The sequence shown here is derived from an EMBL/GenBank/DDBJ whole genome shotgun (WGS) entry which is preliminary data.</text>
</comment>
<organism evidence="1 2">
    <name type="scientific">Actinomortierella ambigua</name>
    <dbReference type="NCBI Taxonomy" id="1343610"/>
    <lineage>
        <taxon>Eukaryota</taxon>
        <taxon>Fungi</taxon>
        <taxon>Fungi incertae sedis</taxon>
        <taxon>Mucoromycota</taxon>
        <taxon>Mortierellomycotina</taxon>
        <taxon>Mortierellomycetes</taxon>
        <taxon>Mortierellales</taxon>
        <taxon>Mortierellaceae</taxon>
        <taxon>Actinomortierella</taxon>
    </lineage>
</organism>
<dbReference type="SUPFAM" id="SSF52047">
    <property type="entry name" value="RNI-like"/>
    <property type="match status" value="1"/>
</dbReference>
<proteinExistence type="predicted"/>
<accession>A0A9P6UCT3</accession>
<dbReference type="AlphaFoldDB" id="A0A9P6UCT3"/>
<keyword evidence="2" id="KW-1185">Reference proteome</keyword>
<protein>
    <submittedName>
        <fullName evidence="1">Uncharacterized protein</fullName>
    </submittedName>
</protein>
<evidence type="ECO:0000313" key="1">
    <source>
        <dbReference type="EMBL" id="KAG0269554.1"/>
    </source>
</evidence>
<evidence type="ECO:0000313" key="2">
    <source>
        <dbReference type="Proteomes" id="UP000807716"/>
    </source>
</evidence>
<sequence>MGRAKPSMPNLQKLIALFQQVECVRLCRHTDSITARLKIVPGPSPGVLSSEDACIQTTPAPAQPLKEGGRFMTHLHIDGMHLMKSDPEFMLSFSAFLCSDAAMHLEELVAPKVEYTTTTFIEVDHIEQHMWTCRNLKVLALSFGTETQADRNDWYPARTMLAFIVVNCPRLRYLEISRHVFNMSVRCGVCFLSRLEHLEQLVITTSQFTSWGGHQGSVKLARWMRVKPTLVDMVLGQSSLVLCRRIAKLDDEMGYFGLPEGRRMLWPPKTYRSAARRKDPIATASASEGACWRRLRSIRIQITGVVKDDMKVKAEQEVALMRKAFPGIEYSLCYGENI</sequence>
<dbReference type="Proteomes" id="UP000807716">
    <property type="component" value="Unassembled WGS sequence"/>
</dbReference>
<name>A0A9P6UCT3_9FUNG</name>
<reference evidence="1" key="1">
    <citation type="journal article" date="2020" name="Fungal Divers.">
        <title>Resolving the Mortierellaceae phylogeny through synthesis of multi-gene phylogenetics and phylogenomics.</title>
        <authorList>
            <person name="Vandepol N."/>
            <person name="Liber J."/>
            <person name="Desiro A."/>
            <person name="Na H."/>
            <person name="Kennedy M."/>
            <person name="Barry K."/>
            <person name="Grigoriev I.V."/>
            <person name="Miller A.N."/>
            <person name="O'Donnell K."/>
            <person name="Stajich J.E."/>
            <person name="Bonito G."/>
        </authorList>
    </citation>
    <scope>NUCLEOTIDE SEQUENCE</scope>
    <source>
        <strain evidence="1">BC1065</strain>
    </source>
</reference>